<protein>
    <submittedName>
        <fullName evidence="1">Uncharacterized protein</fullName>
    </submittedName>
</protein>
<dbReference type="Proteomes" id="UP000285405">
    <property type="component" value="Unassembled WGS sequence"/>
</dbReference>
<proteinExistence type="predicted"/>
<organism evidence="1 2">
    <name type="scientific">Golovinomyces cichoracearum</name>
    <dbReference type="NCBI Taxonomy" id="62708"/>
    <lineage>
        <taxon>Eukaryota</taxon>
        <taxon>Fungi</taxon>
        <taxon>Dikarya</taxon>
        <taxon>Ascomycota</taxon>
        <taxon>Pezizomycotina</taxon>
        <taxon>Leotiomycetes</taxon>
        <taxon>Erysiphales</taxon>
        <taxon>Erysiphaceae</taxon>
        <taxon>Golovinomyces</taxon>
    </lineage>
</organism>
<evidence type="ECO:0000313" key="1">
    <source>
        <dbReference type="EMBL" id="RKF79098.1"/>
    </source>
</evidence>
<dbReference type="OrthoDB" id="10544718at2759"/>
<sequence>MIYPDNIQDPNGPEAQWSFWFGKSTEHNHGGVHASGLANHCRQARGEEVSQFIKRTVMAGVEPKRAQILIYQQFSDRAENPILTCDLHNESARFRHEKCNLRTPVEVVIVRIWQGLEIKVS</sequence>
<comment type="caution">
    <text evidence="1">The sequence shown here is derived from an EMBL/GenBank/DDBJ whole genome shotgun (WGS) entry which is preliminary data.</text>
</comment>
<accession>A0A420IX57</accession>
<dbReference type="AlphaFoldDB" id="A0A420IX57"/>
<gene>
    <name evidence="1" type="ORF">GcC1_049032</name>
</gene>
<dbReference type="EMBL" id="MCBR01004985">
    <property type="protein sequence ID" value="RKF79098.1"/>
    <property type="molecule type" value="Genomic_DNA"/>
</dbReference>
<evidence type="ECO:0000313" key="2">
    <source>
        <dbReference type="Proteomes" id="UP000285405"/>
    </source>
</evidence>
<reference evidence="1 2" key="1">
    <citation type="journal article" date="2018" name="BMC Genomics">
        <title>Comparative genome analyses reveal sequence features reflecting distinct modes of host-adaptation between dicot and monocot powdery mildew.</title>
        <authorList>
            <person name="Wu Y."/>
            <person name="Ma X."/>
            <person name="Pan Z."/>
            <person name="Kale S.D."/>
            <person name="Song Y."/>
            <person name="King H."/>
            <person name="Zhang Q."/>
            <person name="Presley C."/>
            <person name="Deng X."/>
            <person name="Wei C.I."/>
            <person name="Xiao S."/>
        </authorList>
    </citation>
    <scope>NUCLEOTIDE SEQUENCE [LARGE SCALE GENOMIC DNA]</scope>
    <source>
        <strain evidence="1">UCSC1</strain>
    </source>
</reference>
<name>A0A420IX57_9PEZI</name>